<dbReference type="GO" id="GO:0004365">
    <property type="term" value="F:glyceraldehyde-3-phosphate dehydrogenase (NAD+) (phosphorylating) activity"/>
    <property type="evidence" value="ECO:0007669"/>
    <property type="project" value="UniProtKB-EC"/>
</dbReference>
<keyword evidence="15" id="KW-0206">Cytoskeleton</keyword>
<comment type="subcellular location">
    <subcellularLocation>
        <location evidence="2">Cytoplasm</location>
        <location evidence="2">Cytoskeleton</location>
    </subcellularLocation>
    <subcellularLocation>
        <location evidence="3">Cytoplasm</location>
        <location evidence="3">Cytosol</location>
    </subcellularLocation>
    <subcellularLocation>
        <location evidence="1">Nucleus</location>
    </subcellularLocation>
</comment>
<dbReference type="GO" id="GO:0005829">
    <property type="term" value="C:cytosol"/>
    <property type="evidence" value="ECO:0007669"/>
    <property type="project" value="UniProtKB-SubCell"/>
</dbReference>
<dbReference type="Pfam" id="PF02800">
    <property type="entry name" value="Gp_dh_C"/>
    <property type="match status" value="1"/>
</dbReference>
<evidence type="ECO:0000256" key="9">
    <source>
        <dbReference type="ARBA" id="ARBA00022703"/>
    </source>
</evidence>
<dbReference type="FunFam" id="3.30.360.10:FF:000044">
    <property type="entry name" value="Uncharacterized protein"/>
    <property type="match status" value="1"/>
</dbReference>
<evidence type="ECO:0000256" key="11">
    <source>
        <dbReference type="ARBA" id="ARBA00022845"/>
    </source>
</evidence>
<evidence type="ECO:0000256" key="20">
    <source>
        <dbReference type="ARBA" id="ARBA00048005"/>
    </source>
</evidence>
<dbReference type="SUPFAM" id="SSF51735">
    <property type="entry name" value="NAD(P)-binding Rossmann-fold domains"/>
    <property type="match status" value="1"/>
</dbReference>
<comment type="catalytic activity">
    <reaction evidence="20">
        <text>S-nitroso-L-cysteinyl-[GAPDH] + L-cysteinyl-[protein] = L-cysteinyl-[GAPDH] + S-nitroso-L-cysteinyl-[protein]</text>
        <dbReference type="Rhea" id="RHEA:66684"/>
        <dbReference type="Rhea" id="RHEA-COMP:10131"/>
        <dbReference type="Rhea" id="RHEA-COMP:17089"/>
        <dbReference type="Rhea" id="RHEA-COMP:17090"/>
        <dbReference type="Rhea" id="RHEA-COMP:17091"/>
        <dbReference type="ChEBI" id="CHEBI:29950"/>
        <dbReference type="ChEBI" id="CHEBI:149494"/>
    </reaction>
    <physiologicalReaction direction="left-to-right" evidence="20">
        <dbReference type="Rhea" id="RHEA:66685"/>
    </physiologicalReaction>
</comment>
<evidence type="ECO:0000256" key="18">
    <source>
        <dbReference type="ARBA" id="ARBA00046997"/>
    </source>
</evidence>
<dbReference type="Proteomes" id="UP000092124">
    <property type="component" value="Unassembled WGS sequence"/>
</dbReference>
<evidence type="ECO:0000259" key="22">
    <source>
        <dbReference type="SMART" id="SM00846"/>
    </source>
</evidence>
<dbReference type="Pfam" id="PF00044">
    <property type="entry name" value="Gp_dh_N"/>
    <property type="match status" value="1"/>
</dbReference>
<keyword evidence="24" id="KW-1185">Reference proteome</keyword>
<dbReference type="EC" id="1.2.1.12" evidence="6"/>
<dbReference type="PANTHER" id="PTHR10836:SF111">
    <property type="entry name" value="GLYCERALDEHYDE-3-PHOSPHATE DEHYDROGENASE"/>
    <property type="match status" value="1"/>
</dbReference>
<gene>
    <name evidence="23" type="ORF">A6R68_17915</name>
</gene>
<dbReference type="Gene3D" id="3.40.50.720">
    <property type="entry name" value="NAD(P)-binding Rossmann-like Domain"/>
    <property type="match status" value="1"/>
</dbReference>
<evidence type="ECO:0000256" key="14">
    <source>
        <dbReference type="ARBA" id="ARBA00023152"/>
    </source>
</evidence>
<keyword evidence="13" id="KW-0520">NAD</keyword>
<evidence type="ECO:0000256" key="3">
    <source>
        <dbReference type="ARBA" id="ARBA00004514"/>
    </source>
</evidence>
<comment type="pathway">
    <text evidence="4">Carbohydrate degradation; glycolysis; pyruvate from D-glyceraldehyde 3-phosphate: step 1/5.</text>
</comment>
<evidence type="ECO:0000256" key="13">
    <source>
        <dbReference type="ARBA" id="ARBA00023027"/>
    </source>
</evidence>
<organism evidence="23 24">
    <name type="scientific">Neotoma lepida</name>
    <name type="common">Desert woodrat</name>
    <dbReference type="NCBI Taxonomy" id="56216"/>
    <lineage>
        <taxon>Eukaryota</taxon>
        <taxon>Metazoa</taxon>
        <taxon>Chordata</taxon>
        <taxon>Craniata</taxon>
        <taxon>Vertebrata</taxon>
        <taxon>Euteleostomi</taxon>
        <taxon>Mammalia</taxon>
        <taxon>Eutheria</taxon>
        <taxon>Euarchontoglires</taxon>
        <taxon>Glires</taxon>
        <taxon>Rodentia</taxon>
        <taxon>Myomorpha</taxon>
        <taxon>Muroidea</taxon>
        <taxon>Cricetidae</taxon>
        <taxon>Neotominae</taxon>
        <taxon>Neotoma</taxon>
    </lineage>
</organism>
<dbReference type="InterPro" id="IPR020828">
    <property type="entry name" value="GlycerAld_3-P_DH_NAD(P)-bd"/>
</dbReference>
<dbReference type="InterPro" id="IPR020829">
    <property type="entry name" value="GlycerAld_3-P_DH_cat"/>
</dbReference>
<dbReference type="GO" id="GO:0006096">
    <property type="term" value="P:glycolytic process"/>
    <property type="evidence" value="ECO:0007669"/>
    <property type="project" value="UniProtKB-KW"/>
</dbReference>
<evidence type="ECO:0000313" key="23">
    <source>
        <dbReference type="EMBL" id="OBS75633.1"/>
    </source>
</evidence>
<evidence type="ECO:0000256" key="1">
    <source>
        <dbReference type="ARBA" id="ARBA00004123"/>
    </source>
</evidence>
<dbReference type="GO" id="GO:0005856">
    <property type="term" value="C:cytoskeleton"/>
    <property type="evidence" value="ECO:0007669"/>
    <property type="project" value="UniProtKB-SubCell"/>
</dbReference>
<dbReference type="InterPro" id="IPR036291">
    <property type="entry name" value="NAD(P)-bd_dom_sf"/>
</dbReference>
<evidence type="ECO:0000256" key="7">
    <source>
        <dbReference type="ARBA" id="ARBA00022490"/>
    </source>
</evidence>
<sequence length="230" mass="25079">MLYISQYDSTHGKFNGTVKAENGKLVINQKAITIFQPDPTNIKWNDAGAKYVVESTGIFTTIEKAGAHLKGGTKRVIIFALPPNASMFEMDVNHEKYDNSLCHTQIVSNASFTINCLAPLVKSIIPASTSVAKVVDKVIPELNGKFIGIAFCVSTPNVSLMDLTCYLEKAAKYDGIKKVVKQAIEDPLKGILGYTEDQVVSYDFNNDIYSSTFDAGTSIALNDIIVKLIS</sequence>
<evidence type="ECO:0000256" key="19">
    <source>
        <dbReference type="ARBA" id="ARBA00047698"/>
    </source>
</evidence>
<evidence type="ECO:0000256" key="5">
    <source>
        <dbReference type="ARBA" id="ARBA00007406"/>
    </source>
</evidence>
<evidence type="ECO:0000256" key="21">
    <source>
        <dbReference type="RuleBase" id="RU000397"/>
    </source>
</evidence>
<dbReference type="OrthoDB" id="1152826at2759"/>
<dbReference type="GO" id="GO:0006417">
    <property type="term" value="P:regulation of translation"/>
    <property type="evidence" value="ECO:0007669"/>
    <property type="project" value="UniProtKB-KW"/>
</dbReference>
<reference evidence="23 24" key="1">
    <citation type="submission" date="2016-06" db="EMBL/GenBank/DDBJ databases">
        <title>The Draft Genome Sequence and Annotation of the Desert Woodrat Neotoma lepida.</title>
        <authorList>
            <person name="Campbell M."/>
            <person name="Oakeson K.F."/>
            <person name="Yandell M."/>
            <person name="Halpert J.R."/>
            <person name="Dearing D."/>
        </authorList>
    </citation>
    <scope>NUCLEOTIDE SEQUENCE [LARGE SCALE GENOMIC DNA]</scope>
    <source>
        <strain evidence="23">417</strain>
        <tissue evidence="23">Liver</tissue>
    </source>
</reference>
<keyword evidence="7" id="KW-0963">Cytoplasm</keyword>
<evidence type="ECO:0000256" key="6">
    <source>
        <dbReference type="ARBA" id="ARBA00013119"/>
    </source>
</evidence>
<keyword evidence="16" id="KW-0539">Nucleus</keyword>
<comment type="caution">
    <text evidence="23">The sequence shown here is derived from an EMBL/GenBank/DDBJ whole genome shotgun (WGS) entry which is preliminary data.</text>
</comment>
<dbReference type="SMART" id="SM00846">
    <property type="entry name" value="Gp_dh_N"/>
    <property type="match status" value="1"/>
</dbReference>
<evidence type="ECO:0000313" key="24">
    <source>
        <dbReference type="Proteomes" id="UP000092124"/>
    </source>
</evidence>
<dbReference type="GO" id="GO:0005634">
    <property type="term" value="C:nucleus"/>
    <property type="evidence" value="ECO:0007669"/>
    <property type="project" value="UniProtKB-SubCell"/>
</dbReference>
<keyword evidence="8" id="KW-0808">Transferase</keyword>
<dbReference type="FunFam" id="3.40.50.720:FF:000319">
    <property type="entry name" value="Glyceraldehyde-3-phosphate dehydrogenase"/>
    <property type="match status" value="1"/>
</dbReference>
<keyword evidence="9" id="KW-0053">Apoptosis</keyword>
<keyword evidence="12" id="KW-0560">Oxidoreductase</keyword>
<evidence type="ECO:0000256" key="12">
    <source>
        <dbReference type="ARBA" id="ARBA00023002"/>
    </source>
</evidence>
<comment type="subunit">
    <text evidence="18">Homotetramer. Interacts with TPPP; the interaction is direct. Interacts (when S-nitrosylated) with SIAH1; leading to nuclear translocation. Interacts with RILPL1/GOSPEL, leading to prevent the interaction between GAPDH and SIAH1 and prevent nuclear translocation. Interacts with CHP1; the interaction increases the binding of CHP1 with microtubules. Associates with microtubules. Interacts with EIF1AD, USP25, PRKCI and WARS1. Interacts with phosphorylated RPL13A; inhibited by oxidatively-modified low-densitity lipoprotein (LDL(ox)). Component of the GAIT complex. Interacts with FKBP6; leading to inhibit GAPDH catalytic activity. Interacts with TRAF2, promoting TRAF2 ubiquitination. Interacts with TRAF3, promoting TRAF3 ubiquitination.</text>
</comment>
<protein>
    <recommendedName>
        <fullName evidence="6">glyceraldehyde-3-phosphate dehydrogenase (phosphorylating)</fullName>
        <ecNumber evidence="6">1.2.1.12</ecNumber>
    </recommendedName>
    <alternativeName>
        <fullName evidence="17">Peptidyl-cysteine S-nitrosylase GAPDH</fullName>
    </alternativeName>
</protein>
<dbReference type="AlphaFoldDB" id="A0A1A6HAM3"/>
<keyword evidence="11" id="KW-0810">Translation regulation</keyword>
<dbReference type="GO" id="GO:0051287">
    <property type="term" value="F:NAD binding"/>
    <property type="evidence" value="ECO:0007669"/>
    <property type="project" value="InterPro"/>
</dbReference>
<dbReference type="PANTHER" id="PTHR10836">
    <property type="entry name" value="GLYCERALDEHYDE 3-PHOSPHATE DEHYDROGENASE"/>
    <property type="match status" value="1"/>
</dbReference>
<evidence type="ECO:0000256" key="4">
    <source>
        <dbReference type="ARBA" id="ARBA00004869"/>
    </source>
</evidence>
<dbReference type="GO" id="GO:0006915">
    <property type="term" value="P:apoptotic process"/>
    <property type="evidence" value="ECO:0007669"/>
    <property type="project" value="UniProtKB-KW"/>
</dbReference>
<accession>A0A1A6HAM3</accession>
<dbReference type="STRING" id="56216.A0A1A6HAM3"/>
<feature type="domain" description="Glyceraldehyde 3-phosphate dehydrogenase NAD(P) binding" evidence="22">
    <location>
        <begin position="1"/>
        <end position="112"/>
    </location>
</feature>
<evidence type="ECO:0000256" key="15">
    <source>
        <dbReference type="ARBA" id="ARBA00023212"/>
    </source>
</evidence>
<dbReference type="EMBL" id="LZPO01036015">
    <property type="protein sequence ID" value="OBS75633.1"/>
    <property type="molecule type" value="Genomic_DNA"/>
</dbReference>
<comment type="similarity">
    <text evidence="5 21">Belongs to the glyceraldehyde-3-phosphate dehydrogenase family.</text>
</comment>
<dbReference type="GO" id="GO:0016740">
    <property type="term" value="F:transferase activity"/>
    <property type="evidence" value="ECO:0007669"/>
    <property type="project" value="UniProtKB-KW"/>
</dbReference>
<keyword evidence="10" id="KW-0702">S-nitrosylation</keyword>
<keyword evidence="14" id="KW-0324">Glycolysis</keyword>
<evidence type="ECO:0000256" key="16">
    <source>
        <dbReference type="ARBA" id="ARBA00023242"/>
    </source>
</evidence>
<dbReference type="SUPFAM" id="SSF55347">
    <property type="entry name" value="Glyceraldehyde-3-phosphate dehydrogenase-like, C-terminal domain"/>
    <property type="match status" value="1"/>
</dbReference>
<dbReference type="PRINTS" id="PR00078">
    <property type="entry name" value="G3PDHDRGNASE"/>
</dbReference>
<dbReference type="Gene3D" id="3.30.360.10">
    <property type="entry name" value="Dihydrodipicolinate Reductase, domain 2"/>
    <property type="match status" value="1"/>
</dbReference>
<evidence type="ECO:0000256" key="2">
    <source>
        <dbReference type="ARBA" id="ARBA00004245"/>
    </source>
</evidence>
<proteinExistence type="inferred from homology"/>
<evidence type="ECO:0000256" key="8">
    <source>
        <dbReference type="ARBA" id="ARBA00022679"/>
    </source>
</evidence>
<evidence type="ECO:0000256" key="10">
    <source>
        <dbReference type="ARBA" id="ARBA00022799"/>
    </source>
</evidence>
<dbReference type="InterPro" id="IPR020831">
    <property type="entry name" value="GlycerAld/Erythrose_P_DH"/>
</dbReference>
<evidence type="ECO:0000256" key="17">
    <source>
        <dbReference type="ARBA" id="ARBA00031890"/>
    </source>
</evidence>
<name>A0A1A6HAM3_NEOLE</name>
<comment type="catalytic activity">
    <reaction evidence="19">
        <text>D-glyceraldehyde 3-phosphate + phosphate + NAD(+) = (2R)-3-phospho-glyceroyl phosphate + NADH + H(+)</text>
        <dbReference type="Rhea" id="RHEA:10300"/>
        <dbReference type="ChEBI" id="CHEBI:15378"/>
        <dbReference type="ChEBI" id="CHEBI:43474"/>
        <dbReference type="ChEBI" id="CHEBI:57540"/>
        <dbReference type="ChEBI" id="CHEBI:57604"/>
        <dbReference type="ChEBI" id="CHEBI:57945"/>
        <dbReference type="ChEBI" id="CHEBI:59776"/>
        <dbReference type="EC" id="1.2.1.12"/>
    </reaction>
</comment>